<evidence type="ECO:0000313" key="1">
    <source>
        <dbReference type="EMBL" id="WNM28399.1"/>
    </source>
</evidence>
<protein>
    <submittedName>
        <fullName evidence="1">Uncharacterized protein</fullName>
    </submittedName>
</protein>
<dbReference type="AlphaFoldDB" id="A0AA96FF60"/>
<gene>
    <name evidence="1" type="ORF">RN607_05190</name>
</gene>
<sequence>MAELTPEQFGRSIVGPVVAEFSLRLWNLASLIDRPGSTAMLFCARGGLRMLTAYERLTSALGLEAPVRAVPVMATRLATIRPAIAPAVRGERPLGPETAGTLAREFGGFTTDRAVGALAGVPLDPRTPGADAPATPDGILAALAARGGAAARAELLFQSDRFARHLDGVLAGAEHAMFVDTGLNGTIVRIVPEGFPQLRVSQAQFARHVWTTASSGDIPAHGLIEHSRGYAPWRRRAAVLRYWQFFEWLFEPDLPSVSRFDERDGVIVSNLEQVEGWQERALPRDDEMFAGVLAYLDGLVGSTARRVLDDIPDAWRALERAIVWPDRAAARMLDIGVRYEDFGKNDQIAQWRAPTPLSALLRPGLWREGEVAEATGALRLPLLATIQLGYGLRSAGAFFQER</sequence>
<proteinExistence type="predicted"/>
<dbReference type="EMBL" id="CP134880">
    <property type="protein sequence ID" value="WNM28399.1"/>
    <property type="molecule type" value="Genomic_DNA"/>
</dbReference>
<accession>A0AA96FF60</accession>
<dbReference type="KEGG" id="dcp:RN607_05190"/>
<name>A0AA96FF60_9MICO</name>
<reference evidence="1" key="1">
    <citation type="submission" date="2023-09" db="EMBL/GenBank/DDBJ databases">
        <title>Demequina sp. a novel bacteria isolated from Capsicum annuum.</title>
        <authorList>
            <person name="Humaira Z."/>
            <person name="Lee J."/>
            <person name="Cho D."/>
        </authorList>
    </citation>
    <scope>NUCLEOTIDE SEQUENCE</scope>
    <source>
        <strain evidence="1">PMTSA13</strain>
    </source>
</reference>
<organism evidence="1">
    <name type="scientific">Demequina capsici</name>
    <dbReference type="NCBI Taxonomy" id="3075620"/>
    <lineage>
        <taxon>Bacteria</taxon>
        <taxon>Bacillati</taxon>
        <taxon>Actinomycetota</taxon>
        <taxon>Actinomycetes</taxon>
        <taxon>Micrococcales</taxon>
        <taxon>Demequinaceae</taxon>
        <taxon>Demequina</taxon>
    </lineage>
</organism>
<dbReference type="Proteomes" id="UP001303408">
    <property type="component" value="Chromosome"/>
</dbReference>
<dbReference type="RefSeq" id="WP_313544818.1">
    <property type="nucleotide sequence ID" value="NZ_CP134880.1"/>
</dbReference>